<keyword evidence="2" id="KW-1185">Reference proteome</keyword>
<name>A2FPA4_TRIV3</name>
<dbReference type="InParanoid" id="A2FPA4"/>
<dbReference type="VEuPathDB" id="TrichDB:TVAG_338510"/>
<evidence type="ECO:0008006" key="3">
    <source>
        <dbReference type="Google" id="ProtNLM"/>
    </source>
</evidence>
<dbReference type="EMBL" id="DS113922">
    <property type="protein sequence ID" value="EAX93252.1"/>
    <property type="molecule type" value="Genomic_DNA"/>
</dbReference>
<sequence length="207" mass="24213">MTDLNSIFKNVYKQNLIETYVSGSASQYINGSIQITKPEYTYDQVEKRYDWCSNIGKTQTDYPWIIYTIKNRIINLKGYYLKSGCCDDGNTCCCYDDNEYCCFCCMYSWSLQVSNDNKTWKTVHKVEKDEEMKICKEKTYHFSETYSAKYVRLIQDEACPQERLCMAINKLELLGKLSEGNEIDTDEEIYDDEDVSIIGHVSKNQVK</sequence>
<dbReference type="AlphaFoldDB" id="A2FPA4"/>
<dbReference type="VEuPathDB" id="TrichDB:TVAGG3_0798880"/>
<protein>
    <recommendedName>
        <fullName evidence="3">F5/8 type C domain-containing protein</fullName>
    </recommendedName>
</protein>
<dbReference type="Gene3D" id="2.60.120.260">
    <property type="entry name" value="Galactose-binding domain-like"/>
    <property type="match status" value="1"/>
</dbReference>
<organism evidence="1 2">
    <name type="scientific">Trichomonas vaginalis (strain ATCC PRA-98 / G3)</name>
    <dbReference type="NCBI Taxonomy" id="412133"/>
    <lineage>
        <taxon>Eukaryota</taxon>
        <taxon>Metamonada</taxon>
        <taxon>Parabasalia</taxon>
        <taxon>Trichomonadida</taxon>
        <taxon>Trichomonadidae</taxon>
        <taxon>Trichomonas</taxon>
    </lineage>
</organism>
<dbReference type="RefSeq" id="XP_001306182.1">
    <property type="nucleotide sequence ID" value="XM_001306181.1"/>
</dbReference>
<accession>A2FPA4</accession>
<evidence type="ECO:0000313" key="2">
    <source>
        <dbReference type="Proteomes" id="UP000001542"/>
    </source>
</evidence>
<reference evidence="1" key="2">
    <citation type="journal article" date="2007" name="Science">
        <title>Draft genome sequence of the sexually transmitted pathogen Trichomonas vaginalis.</title>
        <authorList>
            <person name="Carlton J.M."/>
            <person name="Hirt R.P."/>
            <person name="Silva J.C."/>
            <person name="Delcher A.L."/>
            <person name="Schatz M."/>
            <person name="Zhao Q."/>
            <person name="Wortman J.R."/>
            <person name="Bidwell S.L."/>
            <person name="Alsmark U.C.M."/>
            <person name="Besteiro S."/>
            <person name="Sicheritz-Ponten T."/>
            <person name="Noel C.J."/>
            <person name="Dacks J.B."/>
            <person name="Foster P.G."/>
            <person name="Simillion C."/>
            <person name="Van de Peer Y."/>
            <person name="Miranda-Saavedra D."/>
            <person name="Barton G.J."/>
            <person name="Westrop G.D."/>
            <person name="Mueller S."/>
            <person name="Dessi D."/>
            <person name="Fiori P.L."/>
            <person name="Ren Q."/>
            <person name="Paulsen I."/>
            <person name="Zhang H."/>
            <person name="Bastida-Corcuera F.D."/>
            <person name="Simoes-Barbosa A."/>
            <person name="Brown M.T."/>
            <person name="Hayes R.D."/>
            <person name="Mukherjee M."/>
            <person name="Okumura C.Y."/>
            <person name="Schneider R."/>
            <person name="Smith A.J."/>
            <person name="Vanacova S."/>
            <person name="Villalvazo M."/>
            <person name="Haas B.J."/>
            <person name="Pertea M."/>
            <person name="Feldblyum T.V."/>
            <person name="Utterback T.R."/>
            <person name="Shu C.L."/>
            <person name="Osoegawa K."/>
            <person name="de Jong P.J."/>
            <person name="Hrdy I."/>
            <person name="Horvathova L."/>
            <person name="Zubacova Z."/>
            <person name="Dolezal P."/>
            <person name="Malik S.B."/>
            <person name="Logsdon J.M. Jr."/>
            <person name="Henze K."/>
            <person name="Gupta A."/>
            <person name="Wang C.C."/>
            <person name="Dunne R.L."/>
            <person name="Upcroft J.A."/>
            <person name="Upcroft P."/>
            <person name="White O."/>
            <person name="Salzberg S.L."/>
            <person name="Tang P."/>
            <person name="Chiu C.-H."/>
            <person name="Lee Y.-S."/>
            <person name="Embley T.M."/>
            <person name="Coombs G.H."/>
            <person name="Mottram J.C."/>
            <person name="Tachezy J."/>
            <person name="Fraser-Liggett C.M."/>
            <person name="Johnson P.J."/>
        </authorList>
    </citation>
    <scope>NUCLEOTIDE SEQUENCE [LARGE SCALE GENOMIC DNA]</scope>
    <source>
        <strain evidence="1">G3</strain>
    </source>
</reference>
<dbReference type="SMR" id="A2FPA4"/>
<dbReference type="InterPro" id="IPR008979">
    <property type="entry name" value="Galactose-bd-like_sf"/>
</dbReference>
<evidence type="ECO:0000313" key="1">
    <source>
        <dbReference type="EMBL" id="EAX93252.1"/>
    </source>
</evidence>
<dbReference type="SUPFAM" id="SSF49785">
    <property type="entry name" value="Galactose-binding domain-like"/>
    <property type="match status" value="1"/>
</dbReference>
<gene>
    <name evidence="1" type="ORF">TVAG_338510</name>
</gene>
<proteinExistence type="predicted"/>
<dbReference type="KEGG" id="tva:4750970"/>
<reference evidence="1" key="1">
    <citation type="submission" date="2006-10" db="EMBL/GenBank/DDBJ databases">
        <authorList>
            <person name="Amadeo P."/>
            <person name="Zhao Q."/>
            <person name="Wortman J."/>
            <person name="Fraser-Liggett C."/>
            <person name="Carlton J."/>
        </authorList>
    </citation>
    <scope>NUCLEOTIDE SEQUENCE</scope>
    <source>
        <strain evidence="1">G3</strain>
    </source>
</reference>
<dbReference type="Proteomes" id="UP000001542">
    <property type="component" value="Unassembled WGS sequence"/>
</dbReference>